<organism evidence="4 5">
    <name type="scientific">Eubacterium maltosivorans</name>
    <dbReference type="NCBI Taxonomy" id="2041044"/>
    <lineage>
        <taxon>Bacteria</taxon>
        <taxon>Bacillati</taxon>
        <taxon>Bacillota</taxon>
        <taxon>Clostridia</taxon>
        <taxon>Eubacteriales</taxon>
        <taxon>Eubacteriaceae</taxon>
        <taxon>Eubacterium</taxon>
    </lineage>
</organism>
<dbReference type="AlphaFoldDB" id="A0A4P9CC15"/>
<dbReference type="InterPro" id="IPR037185">
    <property type="entry name" value="EmrE-like"/>
</dbReference>
<dbReference type="KEGG" id="emt:CPZ25_018060"/>
<dbReference type="Proteomes" id="UP000218387">
    <property type="component" value="Chromosome"/>
</dbReference>
<sequence>MELFKNRKPMAGILLGCAGAVTTGIFGIFFNYFDFIGLSESGRTILTPFFVFICFFSVALIKNPKSLILKNKLLYLTTIFVSGGILYATYNYTYVRAIESLPLAITSLFNFSNAVVLVLLMRLFFNEKITVKKVVCCLISLVGILFVLEIFSGGDGDVTAAGIFWGVSVTVSLAFAYTIDYFHIQKEIPFYVIQTYTCLGAMIVYSFNYSIPDLFRELGSMTVQHGAALWLVLLLYFINVAISYGATTAAYNFIDASYTSMTYVLEPTVAAAAGFFLYGQRLSAVQIIGMVISVSAIVYMQYIESKGKG</sequence>
<feature type="transmembrane region" description="Helical" evidence="2">
    <location>
        <begin position="158"/>
        <end position="176"/>
    </location>
</feature>
<dbReference type="Pfam" id="PF00892">
    <property type="entry name" value="EamA"/>
    <property type="match status" value="2"/>
</dbReference>
<evidence type="ECO:0000256" key="2">
    <source>
        <dbReference type="SAM" id="Phobius"/>
    </source>
</evidence>
<feature type="transmembrane region" description="Helical" evidence="2">
    <location>
        <begin position="134"/>
        <end position="152"/>
    </location>
</feature>
<name>A0A4P9CC15_EUBML</name>
<dbReference type="RefSeq" id="WP_096919011.1">
    <property type="nucleotide sequence ID" value="NZ_CP029487.1"/>
</dbReference>
<feature type="transmembrane region" description="Helical" evidence="2">
    <location>
        <begin position="45"/>
        <end position="61"/>
    </location>
</feature>
<feature type="transmembrane region" description="Helical" evidence="2">
    <location>
        <begin position="102"/>
        <end position="125"/>
    </location>
</feature>
<keyword evidence="2" id="KW-1133">Transmembrane helix</keyword>
<feature type="transmembrane region" description="Helical" evidence="2">
    <location>
        <begin position="73"/>
        <end position="90"/>
    </location>
</feature>
<feature type="transmembrane region" description="Helical" evidence="2">
    <location>
        <begin position="188"/>
        <end position="207"/>
    </location>
</feature>
<protein>
    <recommendedName>
        <fullName evidence="3">EamA domain-containing protein</fullName>
    </recommendedName>
</protein>
<feature type="domain" description="EamA" evidence="3">
    <location>
        <begin position="11"/>
        <end position="148"/>
    </location>
</feature>
<dbReference type="PANTHER" id="PTHR22911">
    <property type="entry name" value="ACYL-MALONYL CONDENSING ENZYME-RELATED"/>
    <property type="match status" value="1"/>
</dbReference>
<feature type="transmembrane region" description="Helical" evidence="2">
    <location>
        <begin position="227"/>
        <end position="246"/>
    </location>
</feature>
<evidence type="ECO:0000313" key="5">
    <source>
        <dbReference type="Proteomes" id="UP000218387"/>
    </source>
</evidence>
<dbReference type="PANTHER" id="PTHR22911:SF133">
    <property type="entry name" value="MEMBRANE PROTEIN"/>
    <property type="match status" value="1"/>
</dbReference>
<feature type="transmembrane region" description="Helical" evidence="2">
    <location>
        <begin position="258"/>
        <end position="278"/>
    </location>
</feature>
<comment type="similarity">
    <text evidence="1">Belongs to the EamA transporter family.</text>
</comment>
<dbReference type="EMBL" id="CP029487">
    <property type="protein sequence ID" value="QCT73137.1"/>
    <property type="molecule type" value="Genomic_DNA"/>
</dbReference>
<reference evidence="4 5" key="1">
    <citation type="submission" date="2018-05" db="EMBL/GenBank/DDBJ databases">
        <title>Genome comparison of Eubacterium sp.</title>
        <authorList>
            <person name="Feng Y."/>
            <person name="Sanchez-Andrea I."/>
            <person name="Stams A.J.M."/>
            <person name="De Vos W.M."/>
        </authorList>
    </citation>
    <scope>NUCLEOTIDE SEQUENCE [LARGE SCALE GENOMIC DNA]</scope>
    <source>
        <strain evidence="4 5">YI</strain>
    </source>
</reference>
<accession>A0A4P9CC15</accession>
<feature type="transmembrane region" description="Helical" evidence="2">
    <location>
        <begin position="12"/>
        <end position="33"/>
    </location>
</feature>
<dbReference type="InterPro" id="IPR000620">
    <property type="entry name" value="EamA_dom"/>
</dbReference>
<dbReference type="GO" id="GO:0016020">
    <property type="term" value="C:membrane"/>
    <property type="evidence" value="ECO:0007669"/>
    <property type="project" value="InterPro"/>
</dbReference>
<evidence type="ECO:0000313" key="4">
    <source>
        <dbReference type="EMBL" id="QCT73137.1"/>
    </source>
</evidence>
<feature type="domain" description="EamA" evidence="3">
    <location>
        <begin position="161"/>
        <end position="299"/>
    </location>
</feature>
<evidence type="ECO:0000256" key="1">
    <source>
        <dbReference type="ARBA" id="ARBA00007362"/>
    </source>
</evidence>
<gene>
    <name evidence="4" type="ORF">CPZ25_018060</name>
</gene>
<proteinExistence type="inferred from homology"/>
<keyword evidence="2" id="KW-0472">Membrane</keyword>
<keyword evidence="5" id="KW-1185">Reference proteome</keyword>
<evidence type="ECO:0000259" key="3">
    <source>
        <dbReference type="Pfam" id="PF00892"/>
    </source>
</evidence>
<feature type="transmembrane region" description="Helical" evidence="2">
    <location>
        <begin position="284"/>
        <end position="303"/>
    </location>
</feature>
<keyword evidence="2" id="KW-0812">Transmembrane</keyword>
<dbReference type="SUPFAM" id="SSF103481">
    <property type="entry name" value="Multidrug resistance efflux transporter EmrE"/>
    <property type="match status" value="2"/>
</dbReference>